<protein>
    <submittedName>
        <fullName evidence="7">NADH dehydrogenase (Quinone)</fullName>
    </submittedName>
</protein>
<organism evidence="7 8">
    <name type="scientific">Candidatus Parvarchaeum acidiphilum ARMAN-4</name>
    <dbReference type="NCBI Taxonomy" id="662760"/>
    <lineage>
        <taxon>Archaea</taxon>
        <taxon>Candidatus Parvarchaeota</taxon>
        <taxon>Candidatus Parvarchaeum</taxon>
    </lineage>
</organism>
<feature type="transmembrane region" description="Helical" evidence="5">
    <location>
        <begin position="308"/>
        <end position="326"/>
    </location>
</feature>
<feature type="domain" description="NADH:quinone oxidoreductase/Mrp antiporter transmembrane" evidence="6">
    <location>
        <begin position="113"/>
        <end position="395"/>
    </location>
</feature>
<dbReference type="PANTHER" id="PTHR22773">
    <property type="entry name" value="NADH DEHYDROGENASE"/>
    <property type="match status" value="1"/>
</dbReference>
<dbReference type="Proteomes" id="UP000009375">
    <property type="component" value="Unassembled WGS sequence"/>
</dbReference>
<proteinExistence type="predicted"/>
<feature type="transmembrane region" description="Helical" evidence="5">
    <location>
        <begin position="149"/>
        <end position="169"/>
    </location>
</feature>
<feature type="transmembrane region" description="Helical" evidence="5">
    <location>
        <begin position="66"/>
        <end position="87"/>
    </location>
</feature>
<feature type="transmembrane region" description="Helical" evidence="5">
    <location>
        <begin position="94"/>
        <end position="113"/>
    </location>
</feature>
<dbReference type="GO" id="GO:0008137">
    <property type="term" value="F:NADH dehydrogenase (ubiquinone) activity"/>
    <property type="evidence" value="ECO:0007669"/>
    <property type="project" value="InterPro"/>
</dbReference>
<accession>D2EEH4</accession>
<dbReference type="EMBL" id="GG730040">
    <property type="protein sequence ID" value="EEZ93192.1"/>
    <property type="molecule type" value="Genomic_DNA"/>
</dbReference>
<reference evidence="7 8" key="1">
    <citation type="journal article" date="2010" name="Proc. Natl. Acad. Sci. U.S.A.">
        <title>Enigmatic, ultrasmall, uncultivated Archaea.</title>
        <authorList>
            <person name="Baker B.J."/>
            <person name="Comolli L.R."/>
            <person name="Dick G.J."/>
            <person name="Hauser L.J."/>
            <person name="Hyatt D."/>
            <person name="Dill B.D."/>
            <person name="Land M.L."/>
            <person name="Verberkmoes N.C."/>
            <person name="Hettich R.L."/>
            <person name="Banfield J.F."/>
        </authorList>
    </citation>
    <scope>NUCLEOTIDE SEQUENCE [LARGE SCALE GENOMIC DNA]</scope>
</reference>
<evidence type="ECO:0000256" key="3">
    <source>
        <dbReference type="ARBA" id="ARBA00022989"/>
    </source>
</evidence>
<comment type="subcellular location">
    <subcellularLocation>
        <location evidence="1">Membrane</location>
        <topology evidence="1">Multi-pass membrane protein</topology>
    </subcellularLocation>
</comment>
<evidence type="ECO:0000256" key="5">
    <source>
        <dbReference type="SAM" id="Phobius"/>
    </source>
</evidence>
<dbReference type="Pfam" id="PF00361">
    <property type="entry name" value="Proton_antipo_M"/>
    <property type="match status" value="1"/>
</dbReference>
<feature type="transmembrane region" description="Helical" evidence="5">
    <location>
        <begin position="376"/>
        <end position="404"/>
    </location>
</feature>
<feature type="transmembrane region" description="Helical" evidence="5">
    <location>
        <begin position="251"/>
        <end position="274"/>
    </location>
</feature>
<keyword evidence="3 5" id="KW-1133">Transmembrane helix</keyword>
<dbReference type="PRINTS" id="PR01437">
    <property type="entry name" value="NUOXDRDTASE4"/>
</dbReference>
<evidence type="ECO:0000259" key="6">
    <source>
        <dbReference type="Pfam" id="PF00361"/>
    </source>
</evidence>
<feature type="transmembrane region" description="Helical" evidence="5">
    <location>
        <begin position="181"/>
        <end position="200"/>
    </location>
</feature>
<feature type="transmembrane region" description="Helical" evidence="5">
    <location>
        <begin position="221"/>
        <end position="245"/>
    </location>
</feature>
<dbReference type="GO" id="GO:0016020">
    <property type="term" value="C:membrane"/>
    <property type="evidence" value="ECO:0007669"/>
    <property type="project" value="UniProtKB-SubCell"/>
</dbReference>
<evidence type="ECO:0000256" key="2">
    <source>
        <dbReference type="ARBA" id="ARBA00022692"/>
    </source>
</evidence>
<gene>
    <name evidence="7" type="ORF">BJBARM4_0115</name>
</gene>
<feature type="transmembrane region" description="Helical" evidence="5">
    <location>
        <begin position="119"/>
        <end position="137"/>
    </location>
</feature>
<feature type="transmembrane region" description="Helical" evidence="5">
    <location>
        <begin position="6"/>
        <end position="23"/>
    </location>
</feature>
<evidence type="ECO:0000313" key="7">
    <source>
        <dbReference type="EMBL" id="EEZ93192.1"/>
    </source>
</evidence>
<feature type="transmembrane region" description="Helical" evidence="5">
    <location>
        <begin position="35"/>
        <end position="54"/>
    </location>
</feature>
<evidence type="ECO:0000256" key="4">
    <source>
        <dbReference type="ARBA" id="ARBA00023136"/>
    </source>
</evidence>
<feature type="transmembrane region" description="Helical" evidence="5">
    <location>
        <begin position="431"/>
        <end position="449"/>
    </location>
</feature>
<evidence type="ECO:0000313" key="8">
    <source>
        <dbReference type="Proteomes" id="UP000009375"/>
    </source>
</evidence>
<sequence length="450" mass="49575">MEYLNPQYVLFAGILAIILLDFLRHSAKSDKKAFLHYLTAAVFGLAFIFDILYGNMDISLFSEVSYSQFVVGFMLFISFFVYLFIISDKNDHSIALDISYLSAVLGSTLVVISSNLISLFLSIELLSIASYALVYMYKSGNALEGAVKYLSTGIISMVILIFGISLIYAGAGTLSFSSLHVISYLPFIAGVAIVIAGLGFKSTLVPFHMWAPDTYEASKSSVTAFISSVSKAAGLIAMIRIFFFALPVSSAFVTVLFLSIALITIFLSAFLASVQDRIKRILAYSSISQAGFAFISIAVLTTRGINAAIFYIFAFAVADAIVFLAYDMFENKKIIYKKQSNSITQVSRISAIAFFIGILSLAGFPPTIGFFGKLLIFYALFSSGYFLVVILTFFALLVSTFYYFNILSEMHVVDKIIKNKNKIKIKTEQRIKETILIILTLALFVGVIFA</sequence>
<name>D2EEH4_PARA4</name>
<feature type="transmembrane region" description="Helical" evidence="5">
    <location>
        <begin position="346"/>
        <end position="364"/>
    </location>
</feature>
<dbReference type="GO" id="GO:0042773">
    <property type="term" value="P:ATP synthesis coupled electron transport"/>
    <property type="evidence" value="ECO:0007669"/>
    <property type="project" value="InterPro"/>
</dbReference>
<evidence type="ECO:0000256" key="1">
    <source>
        <dbReference type="ARBA" id="ARBA00004141"/>
    </source>
</evidence>
<keyword evidence="4 5" id="KW-0472">Membrane</keyword>
<dbReference type="InterPro" id="IPR003918">
    <property type="entry name" value="NADH_UbQ_OxRdtase"/>
</dbReference>
<dbReference type="AlphaFoldDB" id="D2EEH4"/>
<feature type="transmembrane region" description="Helical" evidence="5">
    <location>
        <begin position="281"/>
        <end position="302"/>
    </location>
</feature>
<dbReference type="InterPro" id="IPR001750">
    <property type="entry name" value="ND/Mrp_TM"/>
</dbReference>
<keyword evidence="2 5" id="KW-0812">Transmembrane</keyword>